<dbReference type="AlphaFoldDB" id="A0A086JD37"/>
<dbReference type="VEuPathDB" id="ToxoDB:TGDOM2_255195"/>
<sequence length="497" mass="55391">MGNAPNRDSRATGVRTDTSGNGRGPDGAGVRHDGHPPVQPSNSSGVPASTVSPFCPSVVIQSCVAMKEAAECGQCLDGTEEKIAAVPRSIVLPEQFFPLTIDADRPNKFLFITNTYHDDQTRHRTALHDCANTVGALQRLLMPSLREQKHGDSPRWISSPHYQRKETMQRSVTLENSSITFIVNRPKARFLQEFDEFCHCIQPGDSVCVYYSGFATQVSAQPCLVTPTSHSEARQYGKPQHNMKRNAVNLVDMVDSVAARSPRLVCFILDCAADFDARHRRALPISVGLPMIYEFVGDKVIIMQSLAPGASLSSELLSQRTTTAEDYAAYTGLREPQEEDMERYEKGHEALSLTSTLHSPVRGRKVSRWDSEEGRGRPYQDPSEENSNGETNCGVLFDFKRCRQVVETTERFKNKCREDCDEYAVGSRVWAFGRVSGCFLWCLYTTICDFRVLEDTAFLGELACLCSLSQFCSRSGRFHVETRILPIAFLQLVCMGN</sequence>
<dbReference type="Gene3D" id="3.40.50.1460">
    <property type="match status" value="1"/>
</dbReference>
<comment type="caution">
    <text evidence="2">The sequence shown here is derived from an EMBL/GenBank/DDBJ whole genome shotgun (WGS) entry which is preliminary data.</text>
</comment>
<reference evidence="2 3" key="1">
    <citation type="submission" date="2014-02" db="EMBL/GenBank/DDBJ databases">
        <authorList>
            <person name="Sibley D."/>
            <person name="Venepally P."/>
            <person name="Karamycheva S."/>
            <person name="Hadjithomas M."/>
            <person name="Khan A."/>
            <person name="Brunk B."/>
            <person name="Roos D."/>
            <person name="Caler E."/>
            <person name="Lorenzi H."/>
        </authorList>
    </citation>
    <scope>NUCLEOTIDE SEQUENCE [LARGE SCALE GENOMIC DNA]</scope>
    <source>
        <strain evidence="2 3">GAB2-2007-GAL-DOM2</strain>
    </source>
</reference>
<organism evidence="2 3">
    <name type="scientific">Toxoplasma gondii GAB2-2007-GAL-DOM2</name>
    <dbReference type="NCBI Taxonomy" id="1130820"/>
    <lineage>
        <taxon>Eukaryota</taxon>
        <taxon>Sar</taxon>
        <taxon>Alveolata</taxon>
        <taxon>Apicomplexa</taxon>
        <taxon>Conoidasida</taxon>
        <taxon>Coccidia</taxon>
        <taxon>Eucoccidiorida</taxon>
        <taxon>Eimeriorina</taxon>
        <taxon>Sarcocystidae</taxon>
        <taxon>Toxoplasma</taxon>
    </lineage>
</organism>
<feature type="region of interest" description="Disordered" evidence="1">
    <location>
        <begin position="1"/>
        <end position="48"/>
    </location>
</feature>
<name>A0A086JD37_TOXGO</name>
<dbReference type="EMBL" id="AHZU02001672">
    <property type="protein sequence ID" value="KFG30055.1"/>
    <property type="molecule type" value="Genomic_DNA"/>
</dbReference>
<gene>
    <name evidence="2" type="ORF">TGDOM2_255195</name>
</gene>
<proteinExistence type="predicted"/>
<evidence type="ECO:0000256" key="1">
    <source>
        <dbReference type="SAM" id="MobiDB-lite"/>
    </source>
</evidence>
<feature type="region of interest" description="Disordered" evidence="1">
    <location>
        <begin position="362"/>
        <end position="388"/>
    </location>
</feature>
<feature type="compositionally biased region" description="Basic and acidic residues" evidence="1">
    <location>
        <begin position="367"/>
        <end position="378"/>
    </location>
</feature>
<accession>A0A086JD37</accession>
<protein>
    <submittedName>
        <fullName evidence="2">Uncharacterized protein</fullName>
    </submittedName>
</protein>
<evidence type="ECO:0000313" key="3">
    <source>
        <dbReference type="Proteomes" id="UP000028837"/>
    </source>
</evidence>
<dbReference type="Proteomes" id="UP000028837">
    <property type="component" value="Unassembled WGS sequence"/>
</dbReference>
<evidence type="ECO:0000313" key="2">
    <source>
        <dbReference type="EMBL" id="KFG30055.1"/>
    </source>
</evidence>